<dbReference type="SUPFAM" id="SSF51658">
    <property type="entry name" value="Xylose isomerase-like"/>
    <property type="match status" value="1"/>
</dbReference>
<proteinExistence type="predicted"/>
<dbReference type="EMBL" id="ADWY01002267">
    <property type="protein sequence ID" value="EGH18000.1"/>
    <property type="molecule type" value="Genomic_DNA"/>
</dbReference>
<dbReference type="InterPro" id="IPR036237">
    <property type="entry name" value="Xyl_isomerase-like_sf"/>
</dbReference>
<keyword evidence="1" id="KW-0540">Nuclease</keyword>
<dbReference type="HOGENOM" id="CLU_2643960_0_0_6"/>
<dbReference type="Proteomes" id="UP000005466">
    <property type="component" value="Unassembled WGS sequence"/>
</dbReference>
<comment type="caution">
    <text evidence="1">The sequence shown here is derived from an EMBL/GenBank/DDBJ whole genome shotgun (WGS) entry which is preliminary data.</text>
</comment>
<keyword evidence="1" id="KW-0255">Endonuclease</keyword>
<dbReference type="GO" id="GO:0004519">
    <property type="term" value="F:endonuclease activity"/>
    <property type="evidence" value="ECO:0007669"/>
    <property type="project" value="UniProtKB-KW"/>
</dbReference>
<dbReference type="Gene3D" id="3.20.20.150">
    <property type="entry name" value="Divalent-metal-dependent TIM barrel enzymes"/>
    <property type="match status" value="1"/>
</dbReference>
<gene>
    <name evidence="1" type="ORF">Pgy4_34136</name>
</gene>
<feature type="non-terminal residue" evidence="1">
    <location>
        <position position="77"/>
    </location>
</feature>
<sequence>MPVSISTPRIRIGINPISWSNDDLPALGGETPLSTALSEGKAIGYEGFELNGKFPKDAKGVGDVLRPYDLALVSGWY</sequence>
<reference evidence="1 2" key="1">
    <citation type="journal article" date="2011" name="PLoS Pathog.">
        <title>Dynamic evolution of pathogenicity revealed by sequencing and comparative genomics of 19 Pseudomonas syringae isolates.</title>
        <authorList>
            <person name="Baltrus D.A."/>
            <person name="Nishimura M.T."/>
            <person name="Romanchuk A."/>
            <person name="Chang J.H."/>
            <person name="Mukhtar M.S."/>
            <person name="Cherkis K."/>
            <person name="Roach J."/>
            <person name="Grant S.R."/>
            <person name="Jones C.D."/>
            <person name="Dangl J.L."/>
        </authorList>
    </citation>
    <scope>NUCLEOTIDE SEQUENCE [LARGE SCALE GENOMIC DNA]</scope>
    <source>
        <strain evidence="2">race 4</strain>
    </source>
</reference>
<organism evidence="1 2">
    <name type="scientific">Pseudomonas savastanoi pv. glycinea str. race 4</name>
    <dbReference type="NCBI Taxonomy" id="875330"/>
    <lineage>
        <taxon>Bacteria</taxon>
        <taxon>Pseudomonadati</taxon>
        <taxon>Pseudomonadota</taxon>
        <taxon>Gammaproteobacteria</taxon>
        <taxon>Pseudomonadales</taxon>
        <taxon>Pseudomonadaceae</taxon>
        <taxon>Pseudomonas</taxon>
    </lineage>
</organism>
<name>F3CFF8_PSESG</name>
<accession>F3CFF8</accession>
<dbReference type="AlphaFoldDB" id="F3CFF8"/>
<evidence type="ECO:0000313" key="1">
    <source>
        <dbReference type="EMBL" id="EGH18000.1"/>
    </source>
</evidence>
<keyword evidence="1" id="KW-0378">Hydrolase</keyword>
<evidence type="ECO:0000313" key="2">
    <source>
        <dbReference type="Proteomes" id="UP000005466"/>
    </source>
</evidence>
<protein>
    <submittedName>
        <fullName evidence="1">AP endonuclease</fullName>
    </submittedName>
</protein>